<dbReference type="PANTHER" id="PTHR14154">
    <property type="entry name" value="UPF0041 BRAIN PROTEIN 44-RELATED"/>
    <property type="match status" value="1"/>
</dbReference>
<keyword evidence="5 10" id="KW-0812">Transmembrane</keyword>
<keyword evidence="4" id="KW-0934">Plastid</keyword>
<evidence type="ECO:0000256" key="7">
    <source>
        <dbReference type="ARBA" id="ARBA00023136"/>
    </source>
</evidence>
<keyword evidence="12" id="KW-1185">Reference proteome</keyword>
<dbReference type="EMBL" id="OZ019911">
    <property type="protein sequence ID" value="CAK9212765.1"/>
    <property type="molecule type" value="Genomic_DNA"/>
</dbReference>
<feature type="region of interest" description="Disordered" evidence="9">
    <location>
        <begin position="81"/>
        <end position="102"/>
    </location>
</feature>
<proteinExistence type="inferred from homology"/>
<reference evidence="11" key="1">
    <citation type="submission" date="2024-02" db="EMBL/GenBank/DDBJ databases">
        <authorList>
            <consortium name="ELIXIR-Norway"/>
            <consortium name="Elixir Norway"/>
        </authorList>
    </citation>
    <scope>NUCLEOTIDE SEQUENCE</scope>
</reference>
<sequence length="253" mass="27061">MAASAITSAVMTSQSLCSLQTVAHGPSVTSSSCSTSSGSQVSASNAPFLGGLQLRRNAAASRRSSSTQQELRRNRLAALHVSAKKNDTPLSSTKVDVEEKSDEPLRIFEGSPVEKFFRPESERRPEAGNTDPNSVMKFDGPAPETINSRLAMLGLTWALVSEVVTGQSLIQQVTEGKGLIWFLFVAPIIIGATLIPIFSRGESPDSRKAGPFDAKAERWNGRAAMIGLVSLIATEQLFVKGPLLGFIHNSTNF</sequence>
<dbReference type="Proteomes" id="UP001497512">
    <property type="component" value="Chromosome 19"/>
</dbReference>
<name>A0ABP0U4Z0_9BRYO</name>
<evidence type="ECO:0000256" key="6">
    <source>
        <dbReference type="ARBA" id="ARBA00022989"/>
    </source>
</evidence>
<keyword evidence="3" id="KW-0150">Chloroplast</keyword>
<evidence type="ECO:0000256" key="8">
    <source>
        <dbReference type="ARBA" id="ARBA00037956"/>
    </source>
</evidence>
<evidence type="ECO:0000256" key="5">
    <source>
        <dbReference type="ARBA" id="ARBA00022692"/>
    </source>
</evidence>
<evidence type="ECO:0000313" key="11">
    <source>
        <dbReference type="EMBL" id="CAK9212765.1"/>
    </source>
</evidence>
<organism evidence="11 12">
    <name type="scientific">Sphagnum troendelagicum</name>
    <dbReference type="NCBI Taxonomy" id="128251"/>
    <lineage>
        <taxon>Eukaryota</taxon>
        <taxon>Viridiplantae</taxon>
        <taxon>Streptophyta</taxon>
        <taxon>Embryophyta</taxon>
        <taxon>Bryophyta</taxon>
        <taxon>Sphagnophytina</taxon>
        <taxon>Sphagnopsida</taxon>
        <taxon>Sphagnales</taxon>
        <taxon>Sphagnaceae</taxon>
        <taxon>Sphagnum</taxon>
    </lineage>
</organism>
<evidence type="ECO:0000313" key="12">
    <source>
        <dbReference type="Proteomes" id="UP001497512"/>
    </source>
</evidence>
<evidence type="ECO:0000256" key="1">
    <source>
        <dbReference type="ARBA" id="ARBA00004141"/>
    </source>
</evidence>
<dbReference type="Pfam" id="PF00504">
    <property type="entry name" value="Chloroa_b-bind"/>
    <property type="match status" value="1"/>
</dbReference>
<keyword evidence="6 10" id="KW-1133">Transmembrane helix</keyword>
<evidence type="ECO:0000256" key="10">
    <source>
        <dbReference type="SAM" id="Phobius"/>
    </source>
</evidence>
<gene>
    <name evidence="11" type="ORF">CSSPTR1EN2_LOCUS11400</name>
</gene>
<evidence type="ECO:0000256" key="3">
    <source>
        <dbReference type="ARBA" id="ARBA00022528"/>
    </source>
</evidence>
<evidence type="ECO:0008006" key="13">
    <source>
        <dbReference type="Google" id="ProtNLM"/>
    </source>
</evidence>
<dbReference type="InterPro" id="IPR022796">
    <property type="entry name" value="Chloroa_b-bind"/>
</dbReference>
<protein>
    <recommendedName>
        <fullName evidence="13">Early light-induced protein</fullName>
    </recommendedName>
</protein>
<comment type="subcellular location">
    <subcellularLocation>
        <location evidence="1">Membrane</location>
        <topology evidence="1">Multi-pass membrane protein</topology>
    </subcellularLocation>
    <subcellularLocation>
        <location evidence="2">Plastid</location>
        <location evidence="2">Chloroplast</location>
    </subcellularLocation>
</comment>
<comment type="similarity">
    <text evidence="8">Belongs to the ELIP/psbS family.</text>
</comment>
<evidence type="ECO:0000256" key="2">
    <source>
        <dbReference type="ARBA" id="ARBA00004229"/>
    </source>
</evidence>
<evidence type="ECO:0000256" key="9">
    <source>
        <dbReference type="SAM" id="MobiDB-lite"/>
    </source>
</evidence>
<keyword evidence="7 10" id="KW-0472">Membrane</keyword>
<dbReference type="SUPFAM" id="SSF103511">
    <property type="entry name" value="Chlorophyll a-b binding protein"/>
    <property type="match status" value="1"/>
</dbReference>
<feature type="transmembrane region" description="Helical" evidence="10">
    <location>
        <begin position="178"/>
        <end position="198"/>
    </location>
</feature>
<evidence type="ECO:0000256" key="4">
    <source>
        <dbReference type="ARBA" id="ARBA00022640"/>
    </source>
</evidence>
<accession>A0ABP0U4Z0</accession>